<evidence type="ECO:0000313" key="4">
    <source>
        <dbReference type="Proteomes" id="UP000231701"/>
    </source>
</evidence>
<dbReference type="InterPro" id="IPR011006">
    <property type="entry name" value="CheY-like_superfamily"/>
</dbReference>
<evidence type="ECO:0000259" key="2">
    <source>
        <dbReference type="PROSITE" id="PS50110"/>
    </source>
</evidence>
<name>A0A2K8L1X0_MARES</name>
<feature type="domain" description="Response regulatory" evidence="2">
    <location>
        <begin position="1"/>
        <end position="50"/>
    </location>
</feature>
<dbReference type="RefSeq" id="WP_157819300.1">
    <property type="nucleotide sequence ID" value="NZ_CP018799.1"/>
</dbReference>
<dbReference type="InterPro" id="IPR001789">
    <property type="entry name" value="Sig_transdc_resp-reg_receiver"/>
</dbReference>
<dbReference type="AlphaFoldDB" id="A0A2K8L1X0"/>
<dbReference type="PROSITE" id="PS50110">
    <property type="entry name" value="RESPONSE_REGULATORY"/>
    <property type="match status" value="1"/>
</dbReference>
<dbReference type="GO" id="GO:0000160">
    <property type="term" value="P:phosphorelay signal transduction system"/>
    <property type="evidence" value="ECO:0007669"/>
    <property type="project" value="InterPro"/>
</dbReference>
<dbReference type="Gene3D" id="3.40.50.2300">
    <property type="match status" value="1"/>
</dbReference>
<dbReference type="Proteomes" id="UP000231701">
    <property type="component" value="Chromosome"/>
</dbReference>
<keyword evidence="4" id="KW-1185">Reference proteome</keyword>
<sequence>MPVMSGDKAAQHIRQIDPSIKIIFSTGYDKCPQIEMSNEIIVNKPFSIEK</sequence>
<reference evidence="3 4" key="1">
    <citation type="submission" date="2016-12" db="EMBL/GenBank/DDBJ databases">
        <title>Isolation and genomic insights into novel planktonic Zetaproteobacteria from stratified waters of the Chesapeake Bay.</title>
        <authorList>
            <person name="McAllister S.M."/>
            <person name="Kato S."/>
            <person name="Chan C.S."/>
            <person name="Chiu B.K."/>
            <person name="Field E.K."/>
        </authorList>
    </citation>
    <scope>NUCLEOTIDE SEQUENCE [LARGE SCALE GENOMIC DNA]</scope>
    <source>
        <strain evidence="3 4">CP-5</strain>
    </source>
</reference>
<dbReference type="EMBL" id="CP018799">
    <property type="protein sequence ID" value="ATX80219.1"/>
    <property type="molecule type" value="Genomic_DNA"/>
</dbReference>
<proteinExistence type="predicted"/>
<protein>
    <recommendedName>
        <fullName evidence="2">Response regulatory domain-containing protein</fullName>
    </recommendedName>
</protein>
<gene>
    <name evidence="3" type="ORF">Ga0123461_1806</name>
</gene>
<dbReference type="KEGG" id="maes:Ga0123461_1806"/>
<organism evidence="3 4">
    <name type="scientific">Mariprofundus aestuarium</name>
    <dbReference type="NCBI Taxonomy" id="1921086"/>
    <lineage>
        <taxon>Bacteria</taxon>
        <taxon>Pseudomonadati</taxon>
        <taxon>Pseudomonadota</taxon>
        <taxon>Candidatius Mariprofundia</taxon>
        <taxon>Mariprofundales</taxon>
        <taxon>Mariprofundaceae</taxon>
        <taxon>Mariprofundus</taxon>
    </lineage>
</organism>
<dbReference type="SUPFAM" id="SSF52172">
    <property type="entry name" value="CheY-like"/>
    <property type="match status" value="1"/>
</dbReference>
<accession>A0A2K8L1X0</accession>
<evidence type="ECO:0000313" key="3">
    <source>
        <dbReference type="EMBL" id="ATX80219.1"/>
    </source>
</evidence>
<evidence type="ECO:0000256" key="1">
    <source>
        <dbReference type="PROSITE-ProRule" id="PRU00169"/>
    </source>
</evidence>
<dbReference type="OrthoDB" id="9801101at2"/>
<comment type="caution">
    <text evidence="1">Lacks conserved residue(s) required for the propagation of feature annotation.</text>
</comment>